<gene>
    <name evidence="2" type="ORF">F3087_37135</name>
</gene>
<dbReference type="InterPro" id="IPR038416">
    <property type="entry name" value="Ribosom_S30AE_C_sf"/>
</dbReference>
<dbReference type="InterPro" id="IPR032528">
    <property type="entry name" value="Ribosom_S30AE_C"/>
</dbReference>
<feature type="domain" description="Sigma 54 modulation/S30EA ribosomal protein C-terminal" evidence="1">
    <location>
        <begin position="51"/>
        <end position="103"/>
    </location>
</feature>
<comment type="caution">
    <text evidence="2">The sequence shown here is derived from an EMBL/GenBank/DDBJ whole genome shotgun (WGS) entry which is preliminary data.</text>
</comment>
<reference evidence="2 3" key="1">
    <citation type="submission" date="2019-09" db="EMBL/GenBank/DDBJ databases">
        <authorList>
            <person name="Wang X."/>
        </authorList>
    </citation>
    <scope>NUCLEOTIDE SEQUENCE [LARGE SCALE GENOMIC DNA]</scope>
    <source>
        <strain evidence="2 3">CICC 11023</strain>
    </source>
</reference>
<name>A0A5N0E4N6_9NOCA</name>
<proteinExistence type="predicted"/>
<keyword evidence="3" id="KW-1185">Reference proteome</keyword>
<evidence type="ECO:0000313" key="2">
    <source>
        <dbReference type="EMBL" id="KAA8883926.1"/>
    </source>
</evidence>
<dbReference type="Gene3D" id="3.30.505.50">
    <property type="entry name" value="Sigma 54 modulation/S30EA ribosomal protein, C-terminal domain"/>
    <property type="match status" value="1"/>
</dbReference>
<dbReference type="OrthoDB" id="3825664at2"/>
<protein>
    <recommendedName>
        <fullName evidence="1">Sigma 54 modulation/S30EA ribosomal protein C-terminal domain-containing protein</fullName>
    </recommendedName>
</protein>
<sequence>MVRVQVTGPGRFVSVLVADRLERQIIRCTAGAMPRAWPDPARPPLAYVSERRPITRRKSYTLLTGDPREAQRVLDEMDYDANLFTCAETGEDAVIYRAGPFGVRLARQYTVRPPVPTTPLTVHPHPALVLTDDEAAARLCRYGLPHLFFTHPADNRGRLLLRRYDGDLTLIGPAEVTGIRLIDKKGEHLCDA</sequence>
<accession>A0A5N0E4N6</accession>
<organism evidence="2 3">
    <name type="scientific">Nocardia colli</name>
    <dbReference type="NCBI Taxonomy" id="2545717"/>
    <lineage>
        <taxon>Bacteria</taxon>
        <taxon>Bacillati</taxon>
        <taxon>Actinomycetota</taxon>
        <taxon>Actinomycetes</taxon>
        <taxon>Mycobacteriales</taxon>
        <taxon>Nocardiaceae</taxon>
        <taxon>Nocardia</taxon>
    </lineage>
</organism>
<dbReference type="AlphaFoldDB" id="A0A5N0E4N6"/>
<dbReference type="Pfam" id="PF16321">
    <property type="entry name" value="Ribosom_S30AE_C"/>
    <property type="match status" value="1"/>
</dbReference>
<dbReference type="Proteomes" id="UP000323876">
    <property type="component" value="Unassembled WGS sequence"/>
</dbReference>
<evidence type="ECO:0000259" key="1">
    <source>
        <dbReference type="Pfam" id="PF16321"/>
    </source>
</evidence>
<evidence type="ECO:0000313" key="3">
    <source>
        <dbReference type="Proteomes" id="UP000323876"/>
    </source>
</evidence>
<dbReference type="EMBL" id="VXLC01000025">
    <property type="protein sequence ID" value="KAA8883926.1"/>
    <property type="molecule type" value="Genomic_DNA"/>
</dbReference>